<dbReference type="InterPro" id="IPR041462">
    <property type="entry name" value="Bact_A2M_MG6"/>
</dbReference>
<dbReference type="InterPro" id="IPR041203">
    <property type="entry name" value="Bact_A2M_MG5"/>
</dbReference>
<dbReference type="PANTHER" id="PTHR40094">
    <property type="entry name" value="ALPHA-2-MACROGLOBULIN HOMOLOG"/>
    <property type="match status" value="1"/>
</dbReference>
<organism evidence="2 4">
    <name type="scientific">Escherichia coli</name>
    <dbReference type="NCBI Taxonomy" id="562"/>
    <lineage>
        <taxon>Bacteria</taxon>
        <taxon>Pseudomonadati</taxon>
        <taxon>Pseudomonadota</taxon>
        <taxon>Gammaproteobacteria</taxon>
        <taxon>Enterobacterales</taxon>
        <taxon>Enterobacteriaceae</taxon>
        <taxon>Escherichia</taxon>
    </lineage>
</organism>
<dbReference type="InterPro" id="IPR002890">
    <property type="entry name" value="MG2"/>
</dbReference>
<evidence type="ECO:0000313" key="2">
    <source>
        <dbReference type="EMBL" id="MWR15417.1"/>
    </source>
</evidence>
<reference evidence="4 5" key="1">
    <citation type="submission" date="2019-12" db="EMBL/GenBank/DDBJ databases">
        <title>Enteriobacteria Tanzani isolates_8377-8380.</title>
        <authorList>
            <person name="Subbiah M."/>
            <person name="Call D."/>
        </authorList>
    </citation>
    <scope>NUCLEOTIDE SEQUENCE [LARGE SCALE GENOMIC DNA]</scope>
    <source>
        <strain evidence="3 5">8379wE2</strain>
        <strain evidence="2 4">8380wG1</strain>
    </source>
</reference>
<dbReference type="SMART" id="SM01359">
    <property type="entry name" value="A2M_N_2"/>
    <property type="match status" value="1"/>
</dbReference>
<dbReference type="Pfam" id="PF17962">
    <property type="entry name" value="bMG6"/>
    <property type="match status" value="1"/>
</dbReference>
<dbReference type="InterPro" id="IPR051802">
    <property type="entry name" value="YfhM-like"/>
</dbReference>
<dbReference type="Proteomes" id="UP000430387">
    <property type="component" value="Unassembled WGS sequence"/>
</dbReference>
<name>A0A6D0IBJ3_ECOLX</name>
<evidence type="ECO:0000313" key="3">
    <source>
        <dbReference type="EMBL" id="MWR41198.1"/>
    </source>
</evidence>
<dbReference type="Pfam" id="PF01835">
    <property type="entry name" value="MG2"/>
    <property type="match status" value="1"/>
</dbReference>
<dbReference type="AlphaFoldDB" id="A0A6D0IBJ3"/>
<protein>
    <submittedName>
        <fullName evidence="2">Alpha2-macroglobulin</fullName>
    </submittedName>
</protein>
<sequence>KLPALDLAEFNIAGAPGYSKQFFMFGPRDLYRPGETVILNGLLRDADGKALPDQPIKLDVIKPDGQVLRSVVSQPENGLYHFTWPLDSNAATGMWHIRANTGDNQYRMWDFHVEDFMPERMALNLTGEKTPLMPKDEVKFAVVGYYLYGAPANGNTLQGQLFLRPLREAVSALPGFEFGDIAAENLSRTLDEVQLTLDDKGRGEVSTESQWKETHSPLQVIFQGSLLESGGRPVTRRAEQAIWPADALPGIRPQFASKSVYDYRTDSTVKQPIVDEGSNAAFDIVYSDAQGVKKAVSGLQVRLIRERRDYYWNWSEDEGWQSQFDQKDLIENEQTLDLQADETGKVSFPVEWGAYRLEVKAPNEAVSSVRFWAGYSWQDNSDGSGTVRPDRVTLKLDKASYRPGDTIKLHIAAPTAGKGYAMVESSEGPLWWQEIDVPAQGLDLTIPVDKTWNRHDIYLSTLVVRPGDKSRSATPKRAVGVLHLPLGDENRRLDLALETPAKMRPNQPLTVKIKASTKNGEMPKQVNVLVSAVDSGVLNITDYVTPDPWQAFFGQKRYGADIYDI</sequence>
<dbReference type="GO" id="GO:0004866">
    <property type="term" value="F:endopeptidase inhibitor activity"/>
    <property type="evidence" value="ECO:0007669"/>
    <property type="project" value="InterPro"/>
</dbReference>
<evidence type="ECO:0000313" key="4">
    <source>
        <dbReference type="Proteomes" id="UP000430387"/>
    </source>
</evidence>
<dbReference type="EMBL" id="WTQT01000937">
    <property type="protein sequence ID" value="MWR41198.1"/>
    <property type="molecule type" value="Genomic_DNA"/>
</dbReference>
<dbReference type="Gene3D" id="2.60.40.1930">
    <property type="match status" value="1"/>
</dbReference>
<feature type="non-terminal residue" evidence="2">
    <location>
        <position position="565"/>
    </location>
</feature>
<dbReference type="FunFam" id="2.60.40.1930:FF:000014">
    <property type="entry name" value="Alpha-2-macroglobulin"/>
    <property type="match status" value="1"/>
</dbReference>
<gene>
    <name evidence="3" type="ORF">GP975_24750</name>
    <name evidence="2" type="ORF">GQA06_16725</name>
</gene>
<dbReference type="EMBL" id="WTQJ01000528">
    <property type="protein sequence ID" value="MWR15417.1"/>
    <property type="molecule type" value="Genomic_DNA"/>
</dbReference>
<proteinExistence type="predicted"/>
<feature type="non-terminal residue" evidence="2">
    <location>
        <position position="1"/>
    </location>
</feature>
<dbReference type="Pfam" id="PF07703">
    <property type="entry name" value="A2M_BRD"/>
    <property type="match status" value="1"/>
</dbReference>
<comment type="caution">
    <text evidence="2">The sequence shown here is derived from an EMBL/GenBank/DDBJ whole genome shotgun (WGS) entry which is preliminary data.</text>
</comment>
<dbReference type="Proteomes" id="UP000460875">
    <property type="component" value="Unassembled WGS sequence"/>
</dbReference>
<accession>A0A6D0IBJ3</accession>
<feature type="domain" description="Alpha-2-macroglobulin bait region" evidence="1">
    <location>
        <begin position="392"/>
        <end position="540"/>
    </location>
</feature>
<dbReference type="InterPro" id="IPR011625">
    <property type="entry name" value="A2M_N_BRD"/>
</dbReference>
<dbReference type="PANTHER" id="PTHR40094:SF1">
    <property type="entry name" value="UBIQUITIN DOMAIN-CONTAINING PROTEIN"/>
    <property type="match status" value="1"/>
</dbReference>
<evidence type="ECO:0000313" key="5">
    <source>
        <dbReference type="Proteomes" id="UP000460875"/>
    </source>
</evidence>
<dbReference type="Pfam" id="PF17972">
    <property type="entry name" value="bMG5"/>
    <property type="match status" value="1"/>
</dbReference>
<evidence type="ECO:0000259" key="1">
    <source>
        <dbReference type="SMART" id="SM01359"/>
    </source>
</evidence>